<evidence type="ECO:0000256" key="7">
    <source>
        <dbReference type="ARBA" id="ARBA00023146"/>
    </source>
</evidence>
<dbReference type="InterPro" id="IPR014729">
    <property type="entry name" value="Rossmann-like_a/b/a_fold"/>
</dbReference>
<feature type="binding site" evidence="9">
    <location>
        <position position="635"/>
    </location>
    <ligand>
        <name>ATP</name>
        <dbReference type="ChEBI" id="CHEBI:30616"/>
    </ligand>
</feature>
<keyword evidence="2 9" id="KW-0963">Cytoplasm</keyword>
<keyword evidence="3 9" id="KW-0436">Ligase</keyword>
<evidence type="ECO:0000256" key="5">
    <source>
        <dbReference type="ARBA" id="ARBA00022840"/>
    </source>
</evidence>
<comment type="catalytic activity">
    <reaction evidence="8 9">
        <text>tRNA(Leu) + L-leucine + ATP = L-leucyl-tRNA(Leu) + AMP + diphosphate</text>
        <dbReference type="Rhea" id="RHEA:11688"/>
        <dbReference type="Rhea" id="RHEA-COMP:9613"/>
        <dbReference type="Rhea" id="RHEA-COMP:9622"/>
        <dbReference type="ChEBI" id="CHEBI:30616"/>
        <dbReference type="ChEBI" id="CHEBI:33019"/>
        <dbReference type="ChEBI" id="CHEBI:57427"/>
        <dbReference type="ChEBI" id="CHEBI:78442"/>
        <dbReference type="ChEBI" id="CHEBI:78494"/>
        <dbReference type="ChEBI" id="CHEBI:456215"/>
        <dbReference type="EC" id="6.1.1.4"/>
    </reaction>
</comment>
<dbReference type="FunFam" id="2.20.28.290:FF:000001">
    <property type="entry name" value="Leucine--tRNA ligase"/>
    <property type="match status" value="1"/>
</dbReference>
<evidence type="ECO:0000256" key="10">
    <source>
        <dbReference type="RuleBase" id="RU363035"/>
    </source>
</evidence>
<evidence type="ECO:0000256" key="2">
    <source>
        <dbReference type="ARBA" id="ARBA00022490"/>
    </source>
</evidence>
<evidence type="ECO:0000256" key="1">
    <source>
        <dbReference type="ARBA" id="ARBA00005594"/>
    </source>
</evidence>
<dbReference type="CDD" id="cd07958">
    <property type="entry name" value="Anticodon_Ia_Leu_BEm"/>
    <property type="match status" value="1"/>
</dbReference>
<dbReference type="PROSITE" id="PS00178">
    <property type="entry name" value="AA_TRNA_LIGASE_I"/>
    <property type="match status" value="1"/>
</dbReference>
<feature type="short sequence motif" description="'KMSKS' region" evidence="9">
    <location>
        <begin position="632"/>
        <end position="636"/>
    </location>
</feature>
<keyword evidence="6 9" id="KW-0648">Protein biosynthesis</keyword>
<dbReference type="InterPro" id="IPR001412">
    <property type="entry name" value="aa-tRNA-synth_I_CS"/>
</dbReference>
<dbReference type="InterPro" id="IPR002302">
    <property type="entry name" value="Leu-tRNA-ligase"/>
</dbReference>
<sequence>MQEHYSPREVEAAAQAHWETTAAFRAVEDTTRPKYYALSMFPYPSGKLHMGHVRNYTITDALARFMKLQGYNVLQPMGWDAFGLPAENAAMKSGGAPAAWTYANIEYMKGQLKQLGFALDWERELATCTPEYYRWEQWLFTRLFEKGIIYKKNGVVNWDPVDQTVLANEQVIDGRGWRSGALVEKREIPMYYFAITKYADELLDSLDTLDGWPEQVKTMQRNWIGKSYGAEIVFPYDAASVGHAGELKVYTTRPDTLMGATYVAVAAEHPLATQAAENNPALQAFIAECKAGSVAEADMATMEKKGLPTGLFVIHPLTGDKLPVWVANYVLWGYGEGAVMAVPGHDERDFAFANKYALPIKQVIAPASGDDDFEPTVWKEWYGAKDESVVTVNSGKYDNLGYQAAFDAIVADLAAQQYGSKKTQYRLRDWGISRQRYWGCPIPIIHCPCCGDVPVPEDQLPVVLPENVVPDGAGSPLARMPEFYETTCPKCGGAARRETDTMDTFVESSWYYARYASPKCDTAMVDKQAADYWLQVDQYVGGIEHAILHLLYARFFHKLMRDEGLVSSDEPFKSLLTQGMVVCETFYRELPNGSKDWIAPQDVILERDAKGKIVGATHRVDGQPVTVGGVEKMSKSKNNGVDPSEFIEKYGADTARLFMMFAAPPDQSLEWSDAGVEGAFRFLKRLWKTVGEHVAAGVTAKYASGELSANLKELRFKLHATIQKVADDYGRRQQFNTAIAAVMELLNAYDKADKSGEQGRAVAQEVLEAVVVLLSPIVPHIAEALWSELKPGTTLLEQGWPSIDESALVKTELELMVQVNGKLRGSVTVPADADRGAIEAAAMANENVQKFMEGKPAKKVIVVPGRLVNIVV</sequence>
<dbReference type="CDD" id="cd00812">
    <property type="entry name" value="LeuRS_core"/>
    <property type="match status" value="1"/>
</dbReference>
<comment type="subcellular location">
    <subcellularLocation>
        <location evidence="9">Cytoplasm</location>
    </subcellularLocation>
</comment>
<dbReference type="SUPFAM" id="SSF52374">
    <property type="entry name" value="Nucleotidylyl transferase"/>
    <property type="match status" value="1"/>
</dbReference>
<dbReference type="Gene3D" id="3.10.20.590">
    <property type="match status" value="1"/>
</dbReference>
<feature type="domain" description="Methionyl/Valyl/Leucyl/Isoleucyl-tRNA synthetase anticodon-binding" evidence="12">
    <location>
        <begin position="714"/>
        <end position="834"/>
    </location>
</feature>
<gene>
    <name evidence="9 15" type="primary">leuS</name>
    <name evidence="15" type="ORF">AVW16_08715</name>
</gene>
<dbReference type="PANTHER" id="PTHR43740">
    <property type="entry name" value="LEUCYL-TRNA SYNTHETASE"/>
    <property type="match status" value="1"/>
</dbReference>
<dbReference type="FunFam" id="3.10.20.590:FF:000001">
    <property type="entry name" value="Leucine--tRNA ligase"/>
    <property type="match status" value="1"/>
</dbReference>
<name>A0A165FH32_9NEIS</name>
<proteinExistence type="inferred from homology"/>
<accession>A0A165FH32</accession>
<feature type="domain" description="Methionyl/Leucyl tRNA synthetase" evidence="13">
    <location>
        <begin position="39"/>
        <end position="171"/>
    </location>
</feature>
<dbReference type="GO" id="GO:0005524">
    <property type="term" value="F:ATP binding"/>
    <property type="evidence" value="ECO:0007669"/>
    <property type="project" value="UniProtKB-UniRule"/>
</dbReference>
<dbReference type="GO" id="GO:0005829">
    <property type="term" value="C:cytosol"/>
    <property type="evidence" value="ECO:0007669"/>
    <property type="project" value="TreeGrafter"/>
</dbReference>
<evidence type="ECO:0000256" key="6">
    <source>
        <dbReference type="ARBA" id="ARBA00022917"/>
    </source>
</evidence>
<keyword evidence="5 9" id="KW-0067">ATP-binding</keyword>
<dbReference type="Proteomes" id="UP000076625">
    <property type="component" value="Unassembled WGS sequence"/>
</dbReference>
<dbReference type="InterPro" id="IPR013155">
    <property type="entry name" value="M/V/L/I-tRNA-synth_anticd-bd"/>
</dbReference>
<dbReference type="InterPro" id="IPR009080">
    <property type="entry name" value="tRNAsynth_Ia_anticodon-bd"/>
</dbReference>
<dbReference type="EMBL" id="LQQU01000015">
    <property type="protein sequence ID" value="KZE33245.1"/>
    <property type="molecule type" value="Genomic_DNA"/>
</dbReference>
<reference evidence="16" key="1">
    <citation type="submission" date="2016-01" db="EMBL/GenBank/DDBJ databases">
        <title>Draft genome of Chromobacterium sp. F49.</title>
        <authorList>
            <person name="Hong K.W."/>
        </authorList>
    </citation>
    <scope>NUCLEOTIDE SEQUENCE [LARGE SCALE GENOMIC DNA]</scope>
    <source>
        <strain evidence="16">CN10</strain>
    </source>
</reference>
<dbReference type="OrthoDB" id="9810365at2"/>
<evidence type="ECO:0000259" key="12">
    <source>
        <dbReference type="Pfam" id="PF08264"/>
    </source>
</evidence>
<dbReference type="SUPFAM" id="SSF50677">
    <property type="entry name" value="ValRS/IleRS/LeuRS editing domain"/>
    <property type="match status" value="1"/>
</dbReference>
<evidence type="ECO:0000259" key="11">
    <source>
        <dbReference type="Pfam" id="PF00133"/>
    </source>
</evidence>
<dbReference type="GO" id="GO:0004823">
    <property type="term" value="F:leucine-tRNA ligase activity"/>
    <property type="evidence" value="ECO:0007669"/>
    <property type="project" value="UniProtKB-UniRule"/>
</dbReference>
<feature type="domain" description="Aminoacyl-tRNA synthetase class Ia" evidence="11">
    <location>
        <begin position="631"/>
        <end position="671"/>
    </location>
</feature>
<evidence type="ECO:0000313" key="16">
    <source>
        <dbReference type="Proteomes" id="UP000076625"/>
    </source>
</evidence>
<evidence type="ECO:0000259" key="14">
    <source>
        <dbReference type="Pfam" id="PF13603"/>
    </source>
</evidence>
<evidence type="ECO:0000256" key="4">
    <source>
        <dbReference type="ARBA" id="ARBA00022741"/>
    </source>
</evidence>
<keyword evidence="16" id="KW-1185">Reference proteome</keyword>
<keyword evidence="4 9" id="KW-0547">Nucleotide-binding</keyword>
<dbReference type="GO" id="GO:0002161">
    <property type="term" value="F:aminoacyl-tRNA deacylase activity"/>
    <property type="evidence" value="ECO:0007669"/>
    <property type="project" value="InterPro"/>
</dbReference>
<dbReference type="SUPFAM" id="SSF47323">
    <property type="entry name" value="Anticodon-binding domain of a subclass of class I aminoacyl-tRNA synthetases"/>
    <property type="match status" value="1"/>
</dbReference>
<dbReference type="FunFam" id="3.40.50.620:FF:000003">
    <property type="entry name" value="Leucine--tRNA ligase"/>
    <property type="match status" value="1"/>
</dbReference>
<dbReference type="PRINTS" id="PR00985">
    <property type="entry name" value="TRNASYNTHLEU"/>
</dbReference>
<dbReference type="AlphaFoldDB" id="A0A165FH32"/>
<evidence type="ECO:0000256" key="9">
    <source>
        <dbReference type="HAMAP-Rule" id="MF_00049"/>
    </source>
</evidence>
<feature type="domain" description="Leucyl-tRNA synthetase editing" evidence="14">
    <location>
        <begin position="221"/>
        <end position="413"/>
    </location>
</feature>
<dbReference type="InterPro" id="IPR002300">
    <property type="entry name" value="aa-tRNA-synth_Ia"/>
</dbReference>
<dbReference type="InterPro" id="IPR009008">
    <property type="entry name" value="Val/Leu/Ile-tRNA-synth_edit"/>
</dbReference>
<protein>
    <recommendedName>
        <fullName evidence="9">Leucine--tRNA ligase</fullName>
        <ecNumber evidence="9">6.1.1.4</ecNumber>
    </recommendedName>
    <alternativeName>
        <fullName evidence="9">Leucyl-tRNA synthetase</fullName>
        <shortName evidence="9">LeuRS</shortName>
    </alternativeName>
</protein>
<dbReference type="STRING" id="1452487.AVW16_08715"/>
<dbReference type="NCBIfam" id="TIGR00396">
    <property type="entry name" value="leuS_bact"/>
    <property type="match status" value="1"/>
</dbReference>
<dbReference type="Pfam" id="PF13603">
    <property type="entry name" value="tRNA-synt_1_2"/>
    <property type="match status" value="1"/>
</dbReference>
<dbReference type="PANTHER" id="PTHR43740:SF2">
    <property type="entry name" value="LEUCINE--TRNA LIGASE, MITOCHONDRIAL"/>
    <property type="match status" value="1"/>
</dbReference>
<dbReference type="FunFam" id="1.10.730.10:FF:000003">
    <property type="entry name" value="Leucine--tRNA ligase"/>
    <property type="match status" value="1"/>
</dbReference>
<dbReference type="InterPro" id="IPR015413">
    <property type="entry name" value="Methionyl/Leucyl_tRNA_Synth"/>
</dbReference>
<dbReference type="Pfam" id="PF00133">
    <property type="entry name" value="tRNA-synt_1"/>
    <property type="match status" value="1"/>
</dbReference>
<dbReference type="Gene3D" id="1.10.730.10">
    <property type="entry name" value="Isoleucyl-tRNA Synthetase, Domain 1"/>
    <property type="match status" value="2"/>
</dbReference>
<dbReference type="Pfam" id="PF08264">
    <property type="entry name" value="Anticodon_1"/>
    <property type="match status" value="1"/>
</dbReference>
<dbReference type="Gene3D" id="3.40.50.620">
    <property type="entry name" value="HUPs"/>
    <property type="match status" value="2"/>
</dbReference>
<dbReference type="Pfam" id="PF09334">
    <property type="entry name" value="tRNA-synt_1g"/>
    <property type="match status" value="1"/>
</dbReference>
<evidence type="ECO:0000313" key="15">
    <source>
        <dbReference type="EMBL" id="KZE33245.1"/>
    </source>
</evidence>
<comment type="similarity">
    <text evidence="1 9 10">Belongs to the class-I aminoacyl-tRNA synthetase family.</text>
</comment>
<dbReference type="Gene3D" id="2.20.28.290">
    <property type="match status" value="1"/>
</dbReference>
<dbReference type="EC" id="6.1.1.4" evidence="9"/>
<dbReference type="RefSeq" id="WP_066611087.1">
    <property type="nucleotide sequence ID" value="NZ_LQQU01000015.1"/>
</dbReference>
<dbReference type="GO" id="GO:0006429">
    <property type="term" value="P:leucyl-tRNA aminoacylation"/>
    <property type="evidence" value="ECO:0007669"/>
    <property type="project" value="UniProtKB-UniRule"/>
</dbReference>
<keyword evidence="7 9" id="KW-0030">Aminoacyl-tRNA synthetase</keyword>
<dbReference type="FunFam" id="3.90.740.10:FF:000012">
    <property type="entry name" value="Leucine--tRNA ligase"/>
    <property type="match status" value="1"/>
</dbReference>
<evidence type="ECO:0000256" key="3">
    <source>
        <dbReference type="ARBA" id="ARBA00022598"/>
    </source>
</evidence>
<dbReference type="HAMAP" id="MF_00049_B">
    <property type="entry name" value="Leu_tRNA_synth_B"/>
    <property type="match status" value="1"/>
</dbReference>
<evidence type="ECO:0000256" key="8">
    <source>
        <dbReference type="ARBA" id="ARBA00047469"/>
    </source>
</evidence>
<organism evidence="15 16">
    <name type="scientific">Crenobacter luteus</name>
    <dbReference type="NCBI Taxonomy" id="1452487"/>
    <lineage>
        <taxon>Bacteria</taxon>
        <taxon>Pseudomonadati</taxon>
        <taxon>Pseudomonadota</taxon>
        <taxon>Betaproteobacteria</taxon>
        <taxon>Neisseriales</taxon>
        <taxon>Neisseriaceae</taxon>
        <taxon>Crenobacter</taxon>
    </lineage>
</organism>
<feature type="short sequence motif" description="'HIGH' region" evidence="9">
    <location>
        <begin position="42"/>
        <end position="52"/>
    </location>
</feature>
<dbReference type="InterPro" id="IPR025709">
    <property type="entry name" value="Leu_tRNA-synth_edit"/>
</dbReference>
<dbReference type="FunFam" id="3.40.50.620:FF:000124">
    <property type="entry name" value="Leucine--tRNA ligase"/>
    <property type="match status" value="1"/>
</dbReference>
<comment type="caution">
    <text evidence="15">The sequence shown here is derived from an EMBL/GenBank/DDBJ whole genome shotgun (WGS) entry which is preliminary data.</text>
</comment>
<evidence type="ECO:0000259" key="13">
    <source>
        <dbReference type="Pfam" id="PF09334"/>
    </source>
</evidence>